<dbReference type="SUPFAM" id="SSF57196">
    <property type="entry name" value="EGF/Laminin"/>
    <property type="match status" value="1"/>
</dbReference>
<dbReference type="PROSITE" id="PS00022">
    <property type="entry name" value="EGF_1"/>
    <property type="match status" value="1"/>
</dbReference>
<keyword evidence="1" id="KW-0245">EGF-like domain</keyword>
<accession>A0AAN5C6I8</accession>
<keyword evidence="1" id="KW-1015">Disulfide bond</keyword>
<organism evidence="3 4">
    <name type="scientific">Pristionchus mayeri</name>
    <dbReference type="NCBI Taxonomy" id="1317129"/>
    <lineage>
        <taxon>Eukaryota</taxon>
        <taxon>Metazoa</taxon>
        <taxon>Ecdysozoa</taxon>
        <taxon>Nematoda</taxon>
        <taxon>Chromadorea</taxon>
        <taxon>Rhabditida</taxon>
        <taxon>Rhabditina</taxon>
        <taxon>Diplogasteromorpha</taxon>
        <taxon>Diplogasteroidea</taxon>
        <taxon>Neodiplogasteridae</taxon>
        <taxon>Pristionchus</taxon>
    </lineage>
</organism>
<feature type="domain" description="EGF-like" evidence="2">
    <location>
        <begin position="51"/>
        <end position="91"/>
    </location>
</feature>
<reference evidence="4" key="1">
    <citation type="submission" date="2022-10" db="EMBL/GenBank/DDBJ databases">
        <title>Genome assembly of Pristionchus species.</title>
        <authorList>
            <person name="Yoshida K."/>
            <person name="Sommer R.J."/>
        </authorList>
    </citation>
    <scope>NUCLEOTIDE SEQUENCE [LARGE SCALE GENOMIC DNA]</scope>
    <source>
        <strain evidence="4">RS5460</strain>
    </source>
</reference>
<dbReference type="Proteomes" id="UP001328107">
    <property type="component" value="Unassembled WGS sequence"/>
</dbReference>
<sequence length="205" mass="20911">CVTKDTAAVCTNDICICSAGWSGDMCNIGGPAPTPAPTLAPATRNCGPYTADDGTVYSNMCTYVDSGAVCNPDLSQPQCTCSPGYTGSICSEAVTTAATTTVSDKLCKPWTRSSDGTVFPNICMEKDAAATCSAPCISSGGTTTCTETCTCSGTEWTGEFCDQGPPATDAPTSSTLCGPWTRISDGTVFSNICVEKDSGAICNEV</sequence>
<dbReference type="AlphaFoldDB" id="A0AAN5C6I8"/>
<evidence type="ECO:0000256" key="1">
    <source>
        <dbReference type="PROSITE-ProRule" id="PRU00076"/>
    </source>
</evidence>
<dbReference type="PROSITE" id="PS01186">
    <property type="entry name" value="EGF_2"/>
    <property type="match status" value="1"/>
</dbReference>
<name>A0AAN5C6I8_9BILA</name>
<evidence type="ECO:0000313" key="3">
    <source>
        <dbReference type="EMBL" id="GMR30784.1"/>
    </source>
</evidence>
<proteinExistence type="predicted"/>
<dbReference type="InterPro" id="IPR000742">
    <property type="entry name" value="EGF"/>
</dbReference>
<feature type="non-terminal residue" evidence="3">
    <location>
        <position position="205"/>
    </location>
</feature>
<feature type="non-terminal residue" evidence="3">
    <location>
        <position position="1"/>
    </location>
</feature>
<evidence type="ECO:0000313" key="4">
    <source>
        <dbReference type="Proteomes" id="UP001328107"/>
    </source>
</evidence>
<comment type="caution">
    <text evidence="3">The sequence shown here is derived from an EMBL/GenBank/DDBJ whole genome shotgun (WGS) entry which is preliminary data.</text>
</comment>
<protein>
    <recommendedName>
        <fullName evidence="2">EGF-like domain-containing protein</fullName>
    </recommendedName>
</protein>
<dbReference type="EMBL" id="BTRK01000001">
    <property type="protein sequence ID" value="GMR30784.1"/>
    <property type="molecule type" value="Genomic_DNA"/>
</dbReference>
<evidence type="ECO:0000259" key="2">
    <source>
        <dbReference type="PROSITE" id="PS50026"/>
    </source>
</evidence>
<dbReference type="PROSITE" id="PS50026">
    <property type="entry name" value="EGF_3"/>
    <property type="match status" value="1"/>
</dbReference>
<comment type="caution">
    <text evidence="1">Lacks conserved residue(s) required for the propagation of feature annotation.</text>
</comment>
<feature type="disulfide bond" evidence="1">
    <location>
        <begin position="81"/>
        <end position="90"/>
    </location>
</feature>
<keyword evidence="4" id="KW-1185">Reference proteome</keyword>
<gene>
    <name evidence="3" type="ORF">PMAYCL1PPCAC_00979</name>
</gene>